<dbReference type="GO" id="GO:0005524">
    <property type="term" value="F:ATP binding"/>
    <property type="evidence" value="ECO:0007669"/>
    <property type="project" value="UniProtKB-KW"/>
</dbReference>
<evidence type="ECO:0000256" key="2">
    <source>
        <dbReference type="ARBA" id="ARBA00022741"/>
    </source>
</evidence>
<dbReference type="PROSITE" id="PS51195">
    <property type="entry name" value="Q_MOTIF"/>
    <property type="match status" value="1"/>
</dbReference>
<evidence type="ECO:0000256" key="8">
    <source>
        <dbReference type="SAM" id="MobiDB-lite"/>
    </source>
</evidence>
<dbReference type="SMART" id="SM00490">
    <property type="entry name" value="HELICc"/>
    <property type="match status" value="1"/>
</dbReference>
<evidence type="ECO:0000259" key="11">
    <source>
        <dbReference type="PROSITE" id="PS51195"/>
    </source>
</evidence>
<keyword evidence="4 7" id="KW-0347">Helicase</keyword>
<feature type="domain" description="DEAD-box RNA helicase Q" evidence="11">
    <location>
        <begin position="114"/>
        <end position="142"/>
    </location>
</feature>
<dbReference type="CDD" id="cd18787">
    <property type="entry name" value="SF2_C_DEAD"/>
    <property type="match status" value="1"/>
</dbReference>
<evidence type="ECO:0000256" key="4">
    <source>
        <dbReference type="ARBA" id="ARBA00022806"/>
    </source>
</evidence>
<feature type="domain" description="Helicase C-terminal" evidence="10">
    <location>
        <begin position="208"/>
        <end position="369"/>
    </location>
</feature>
<evidence type="ECO:0000256" key="7">
    <source>
        <dbReference type="RuleBase" id="RU000492"/>
    </source>
</evidence>
<dbReference type="Proteomes" id="UP001623348">
    <property type="component" value="Unassembled WGS sequence"/>
</dbReference>
<keyword evidence="5 7" id="KW-0067">ATP-binding</keyword>
<dbReference type="Gene3D" id="3.40.50.300">
    <property type="entry name" value="P-loop containing nucleotide triphosphate hydrolases"/>
    <property type="match status" value="3"/>
</dbReference>
<dbReference type="Pfam" id="PF00271">
    <property type="entry name" value="Helicase_C"/>
    <property type="match status" value="1"/>
</dbReference>
<evidence type="ECO:0000313" key="12">
    <source>
        <dbReference type="EMBL" id="GAB0186095.1"/>
    </source>
</evidence>
<dbReference type="EC" id="3.6.4.13" evidence="1"/>
<sequence length="394" mass="45462">MSDWDTSSDEDVESIKQQHLGTNSTGKTLDTIKPENNPKKSVINWASIRENKAKYEAMKWADLPPIEKNFYKESSRTASMSQEEVELWRKENNNIICDDLKEGEKRCIPNPVRKFEDVFEHYPDIMANIRKVGFQKPTPIQVLDEADRMLDMGFEPQIMKILIDVRPDRQTVMTSATWPDGVRRLAKSYLKNPMIVYVGTLDLAAVNTVEQRVIVIAEEEKRAFMQYFIDSMKPKDKVIIFVGRKLTADDLASDFGLQGIPVQSLHGNREQCDREQALDDFKKGKVRILVATDLASRGLDVHDITHVFNFDFPRNIEEYVHRVGRTGRAGRTGEAVTLVTKNDWRVASELIEILERANQVVPNELIAMAERYKQFQIRKEIEKDVRRPPRRPSK</sequence>
<dbReference type="PROSITE" id="PS00039">
    <property type="entry name" value="DEAD_ATP_HELICASE"/>
    <property type="match status" value="1"/>
</dbReference>
<evidence type="ECO:0000256" key="5">
    <source>
        <dbReference type="ARBA" id="ARBA00022840"/>
    </source>
</evidence>
<feature type="domain" description="Helicase ATP-binding" evidence="9">
    <location>
        <begin position="142"/>
        <end position="196"/>
    </location>
</feature>
<evidence type="ECO:0000259" key="9">
    <source>
        <dbReference type="PROSITE" id="PS51192"/>
    </source>
</evidence>
<dbReference type="InterPro" id="IPR014001">
    <property type="entry name" value="Helicase_ATP-bd"/>
</dbReference>
<proteinExistence type="inferred from homology"/>
<dbReference type="PROSITE" id="PS51192">
    <property type="entry name" value="HELICASE_ATP_BIND_1"/>
    <property type="match status" value="1"/>
</dbReference>
<keyword evidence="13" id="KW-1185">Reference proteome</keyword>
<protein>
    <recommendedName>
        <fullName evidence="1">RNA helicase</fullName>
        <ecNumber evidence="1">3.6.4.13</ecNumber>
    </recommendedName>
</protein>
<comment type="caution">
    <text evidence="12">The sequence shown here is derived from an EMBL/GenBank/DDBJ whole genome shotgun (WGS) entry which is preliminary data.</text>
</comment>
<dbReference type="FunFam" id="3.40.50.300:FF:000008">
    <property type="entry name" value="ATP-dependent RNA helicase RhlB"/>
    <property type="match status" value="1"/>
</dbReference>
<dbReference type="AlphaFoldDB" id="A0ABC9WLE1"/>
<gene>
    <name evidence="12" type="ORF">GRJ2_001074800</name>
</gene>
<evidence type="ECO:0000256" key="1">
    <source>
        <dbReference type="ARBA" id="ARBA00012552"/>
    </source>
</evidence>
<dbReference type="GO" id="GO:0016787">
    <property type="term" value="F:hydrolase activity"/>
    <property type="evidence" value="ECO:0007669"/>
    <property type="project" value="UniProtKB-KW"/>
</dbReference>
<feature type="short sequence motif" description="Q motif" evidence="6">
    <location>
        <begin position="114"/>
        <end position="142"/>
    </location>
</feature>
<feature type="compositionally biased region" description="Acidic residues" evidence="8">
    <location>
        <begin position="1"/>
        <end position="12"/>
    </location>
</feature>
<reference evidence="12 13" key="1">
    <citation type="submission" date="2024-06" db="EMBL/GenBank/DDBJ databases">
        <title>The draft genome of Grus japonensis, version 3.</title>
        <authorList>
            <person name="Nabeshima K."/>
            <person name="Suzuki S."/>
            <person name="Onuma M."/>
        </authorList>
    </citation>
    <scope>NUCLEOTIDE SEQUENCE [LARGE SCALE GENOMIC DNA]</scope>
    <source>
        <strain evidence="12 13">451A</strain>
    </source>
</reference>
<evidence type="ECO:0000313" key="13">
    <source>
        <dbReference type="Proteomes" id="UP001623348"/>
    </source>
</evidence>
<dbReference type="InterPro" id="IPR001650">
    <property type="entry name" value="Helicase_C-like"/>
</dbReference>
<dbReference type="PROSITE" id="PS51194">
    <property type="entry name" value="HELICASE_CTER"/>
    <property type="match status" value="1"/>
</dbReference>
<comment type="similarity">
    <text evidence="7">Belongs to the DEAD box helicase family.</text>
</comment>
<dbReference type="InterPro" id="IPR014014">
    <property type="entry name" value="RNA_helicase_DEAD_Q_motif"/>
</dbReference>
<dbReference type="SUPFAM" id="SSF52540">
    <property type="entry name" value="P-loop containing nucleoside triphosphate hydrolases"/>
    <property type="match status" value="1"/>
</dbReference>
<feature type="region of interest" description="Disordered" evidence="8">
    <location>
        <begin position="1"/>
        <end position="38"/>
    </location>
</feature>
<keyword evidence="2 7" id="KW-0547">Nucleotide-binding</keyword>
<dbReference type="InterPro" id="IPR027417">
    <property type="entry name" value="P-loop_NTPase"/>
</dbReference>
<organism evidence="12 13">
    <name type="scientific">Grus japonensis</name>
    <name type="common">Japanese crane</name>
    <name type="synonym">Red-crowned crane</name>
    <dbReference type="NCBI Taxonomy" id="30415"/>
    <lineage>
        <taxon>Eukaryota</taxon>
        <taxon>Metazoa</taxon>
        <taxon>Chordata</taxon>
        <taxon>Craniata</taxon>
        <taxon>Vertebrata</taxon>
        <taxon>Euteleostomi</taxon>
        <taxon>Archelosauria</taxon>
        <taxon>Archosauria</taxon>
        <taxon>Dinosauria</taxon>
        <taxon>Saurischia</taxon>
        <taxon>Theropoda</taxon>
        <taxon>Coelurosauria</taxon>
        <taxon>Aves</taxon>
        <taxon>Neognathae</taxon>
        <taxon>Neoaves</taxon>
        <taxon>Gruiformes</taxon>
        <taxon>Gruidae</taxon>
        <taxon>Grus</taxon>
    </lineage>
</organism>
<evidence type="ECO:0000259" key="10">
    <source>
        <dbReference type="PROSITE" id="PS51194"/>
    </source>
</evidence>
<dbReference type="InterPro" id="IPR011545">
    <property type="entry name" value="DEAD/DEAH_box_helicase_dom"/>
</dbReference>
<feature type="compositionally biased region" description="Polar residues" evidence="8">
    <location>
        <begin position="15"/>
        <end position="28"/>
    </location>
</feature>
<accession>A0ABC9WLE1</accession>
<keyword evidence="3 7" id="KW-0378">Hydrolase</keyword>
<dbReference type="EMBL" id="BAAFJT010000003">
    <property type="protein sequence ID" value="GAB0186095.1"/>
    <property type="molecule type" value="Genomic_DNA"/>
</dbReference>
<dbReference type="InterPro" id="IPR000629">
    <property type="entry name" value="RNA-helicase_DEAD-box_CS"/>
</dbReference>
<evidence type="ECO:0000256" key="3">
    <source>
        <dbReference type="ARBA" id="ARBA00022801"/>
    </source>
</evidence>
<name>A0ABC9WLE1_GRUJA</name>
<evidence type="ECO:0000256" key="6">
    <source>
        <dbReference type="PROSITE-ProRule" id="PRU00552"/>
    </source>
</evidence>
<dbReference type="GO" id="GO:0003724">
    <property type="term" value="F:RNA helicase activity"/>
    <property type="evidence" value="ECO:0007669"/>
    <property type="project" value="UniProtKB-EC"/>
</dbReference>
<dbReference type="Pfam" id="PF00270">
    <property type="entry name" value="DEAD"/>
    <property type="match status" value="1"/>
</dbReference>
<dbReference type="PANTHER" id="PTHR47958">
    <property type="entry name" value="ATP-DEPENDENT RNA HELICASE DBP3"/>
    <property type="match status" value="1"/>
</dbReference>